<name>A0A6B8W4T5_9CORY</name>
<evidence type="ECO:0000259" key="6">
    <source>
        <dbReference type="PROSITE" id="PS51084"/>
    </source>
</evidence>
<dbReference type="CDD" id="cd01275">
    <property type="entry name" value="FHIT"/>
    <property type="match status" value="1"/>
</dbReference>
<evidence type="ECO:0000256" key="4">
    <source>
        <dbReference type="PROSITE-ProRule" id="PRU00464"/>
    </source>
</evidence>
<feature type="short sequence motif" description="Histidine triad motif" evidence="4">
    <location>
        <begin position="136"/>
        <end position="140"/>
    </location>
</feature>
<proteinExistence type="predicted"/>
<feature type="active site" description="Tele-AMP-histidine intermediate" evidence="2">
    <location>
        <position position="138"/>
    </location>
</feature>
<keyword evidence="8" id="KW-1185">Reference proteome</keyword>
<dbReference type="PANTHER" id="PTHR42997:SF1">
    <property type="entry name" value="AP-4-A PHOSPHORYLASE"/>
    <property type="match status" value="1"/>
</dbReference>
<feature type="region of interest" description="Disordered" evidence="5">
    <location>
        <begin position="215"/>
        <end position="235"/>
    </location>
</feature>
<keyword evidence="1" id="KW-0547">Nucleotide-binding</keyword>
<organism evidence="7 8">
    <name type="scientific">Corynebacterium occultum</name>
    <dbReference type="NCBI Taxonomy" id="2675219"/>
    <lineage>
        <taxon>Bacteria</taxon>
        <taxon>Bacillati</taxon>
        <taxon>Actinomycetota</taxon>
        <taxon>Actinomycetes</taxon>
        <taxon>Mycobacteriales</taxon>
        <taxon>Corynebacteriaceae</taxon>
        <taxon>Corynebacterium</taxon>
    </lineage>
</organism>
<evidence type="ECO:0000256" key="1">
    <source>
        <dbReference type="ARBA" id="ARBA00022741"/>
    </source>
</evidence>
<protein>
    <submittedName>
        <fullName evidence="7">AP-4-A phosphorylase</fullName>
        <ecNumber evidence="7">2.7.7.53</ecNumber>
    </submittedName>
</protein>
<feature type="binding site" evidence="3">
    <location>
        <position position="140"/>
    </location>
    <ligand>
        <name>substrate</name>
    </ligand>
</feature>
<dbReference type="Pfam" id="PF01230">
    <property type="entry name" value="HIT"/>
    <property type="match status" value="1"/>
</dbReference>
<dbReference type="KEGG" id="cok:COCCU_08140"/>
<keyword evidence="7" id="KW-0548">Nucleotidyltransferase</keyword>
<feature type="domain" description="HIT" evidence="6">
    <location>
        <begin position="42"/>
        <end position="151"/>
    </location>
</feature>
<feature type="binding site" evidence="3">
    <location>
        <position position="68"/>
    </location>
    <ligand>
        <name>substrate</name>
    </ligand>
</feature>
<dbReference type="PROSITE" id="PS51084">
    <property type="entry name" value="HIT_2"/>
    <property type="match status" value="1"/>
</dbReference>
<evidence type="ECO:0000256" key="2">
    <source>
        <dbReference type="PIRSR" id="PIRSR639383-1"/>
    </source>
</evidence>
<dbReference type="Proteomes" id="UP000424462">
    <property type="component" value="Chromosome"/>
</dbReference>
<dbReference type="GO" id="GO:0003877">
    <property type="term" value="F:ATP:ADP adenylyltransferase activity"/>
    <property type="evidence" value="ECO:0007669"/>
    <property type="project" value="UniProtKB-EC"/>
</dbReference>
<sequence>MDTGEGTPDALTRLWAPYRMSYISRSPGSGDPEAVAARRRNPFVEAPKYPDEDSLIVARGRLVFAILNLYPYNSGHLMIIPYRKVSALEELTSAESLEMVEFGRLAIRTINAVSRPEGINVGFNLGKASGGSVQEHLHMHVVPRWPGDANFMTVLSGTKVLPQLLRDTRQLLAEEWRRIVADDVDYAATEAENEVAANRRAEQIGIQAAAEAAQRAAAQATARRAAADPGQAPDA</sequence>
<dbReference type="GO" id="GO:0000166">
    <property type="term" value="F:nucleotide binding"/>
    <property type="evidence" value="ECO:0007669"/>
    <property type="project" value="UniProtKB-KW"/>
</dbReference>
<dbReference type="EC" id="2.7.7.53" evidence="7"/>
<evidence type="ECO:0000313" key="7">
    <source>
        <dbReference type="EMBL" id="QGU07561.1"/>
    </source>
</evidence>
<reference evidence="7 8" key="1">
    <citation type="submission" date="2019-11" db="EMBL/GenBank/DDBJ databases">
        <title>Complete genome sequence of Corynebacterium kalinowskii 1959, a novel Corynebacterium species isolated from soil of a small paddock in Vilsendorf, Germany.</title>
        <authorList>
            <person name="Schaffert L."/>
            <person name="Ruwe M."/>
            <person name="Milse J."/>
            <person name="Hanuschka K."/>
            <person name="Ortseifen V."/>
            <person name="Droste J."/>
            <person name="Brandt D."/>
            <person name="Schlueter L."/>
            <person name="Kutter Y."/>
            <person name="Vinke S."/>
            <person name="Viehoefer P."/>
            <person name="Jacob L."/>
            <person name="Luebke N.-C."/>
            <person name="Schulte-Berndt E."/>
            <person name="Hain C."/>
            <person name="Linder M."/>
            <person name="Schmidt P."/>
            <person name="Wollenschlaeger L."/>
            <person name="Luttermann T."/>
            <person name="Thieme E."/>
            <person name="Hassa J."/>
            <person name="Haak M."/>
            <person name="Wittchen M."/>
            <person name="Mentz A."/>
            <person name="Persicke M."/>
            <person name="Busche T."/>
            <person name="Ruckert C."/>
        </authorList>
    </citation>
    <scope>NUCLEOTIDE SEQUENCE [LARGE SCALE GENOMIC DNA]</scope>
    <source>
        <strain evidence="7 8">2039</strain>
    </source>
</reference>
<dbReference type="InterPro" id="IPR039383">
    <property type="entry name" value="FHIT"/>
</dbReference>
<feature type="binding site" evidence="3">
    <location>
        <begin position="130"/>
        <end position="133"/>
    </location>
    <ligand>
        <name>substrate</name>
    </ligand>
</feature>
<evidence type="ECO:0000256" key="3">
    <source>
        <dbReference type="PIRSR" id="PIRSR639383-2"/>
    </source>
</evidence>
<dbReference type="AlphaFoldDB" id="A0A6B8W4T5"/>
<dbReference type="InterPro" id="IPR052908">
    <property type="entry name" value="AP-4-A_phosphorylase"/>
</dbReference>
<accession>A0A6B8W4T5</accession>
<keyword evidence="7" id="KW-0808">Transferase</keyword>
<dbReference type="EMBL" id="CP046455">
    <property type="protein sequence ID" value="QGU07561.1"/>
    <property type="molecule type" value="Genomic_DNA"/>
</dbReference>
<evidence type="ECO:0000313" key="8">
    <source>
        <dbReference type="Proteomes" id="UP000424462"/>
    </source>
</evidence>
<gene>
    <name evidence="7" type="ORF">COCCU_08140</name>
</gene>
<dbReference type="InterPro" id="IPR011146">
    <property type="entry name" value="HIT-like"/>
</dbReference>
<dbReference type="SUPFAM" id="SSF54197">
    <property type="entry name" value="HIT-like"/>
    <property type="match status" value="1"/>
</dbReference>
<dbReference type="PANTHER" id="PTHR42997">
    <property type="entry name" value="HIT FAMILY HYDROLASE"/>
    <property type="match status" value="1"/>
</dbReference>
<dbReference type="InterPro" id="IPR036265">
    <property type="entry name" value="HIT-like_sf"/>
</dbReference>
<dbReference type="Gene3D" id="3.30.428.10">
    <property type="entry name" value="HIT-like"/>
    <property type="match status" value="1"/>
</dbReference>
<evidence type="ECO:0000256" key="5">
    <source>
        <dbReference type="SAM" id="MobiDB-lite"/>
    </source>
</evidence>